<feature type="coiled-coil region" evidence="1">
    <location>
        <begin position="76"/>
        <end position="103"/>
    </location>
</feature>
<reference evidence="3" key="1">
    <citation type="submission" date="2017-09" db="EMBL/GenBank/DDBJ databases">
        <title>Depth-based differentiation of microbial function through sediment-hosted aquifers and enrichment of novel symbionts in the deep terrestrial subsurface.</title>
        <authorList>
            <person name="Probst A.J."/>
            <person name="Ladd B."/>
            <person name="Jarett J.K."/>
            <person name="Geller-Mcgrath D.E."/>
            <person name="Sieber C.M.K."/>
            <person name="Emerson J.B."/>
            <person name="Anantharaman K."/>
            <person name="Thomas B.C."/>
            <person name="Malmstrom R."/>
            <person name="Stieglmeier M."/>
            <person name="Klingl A."/>
            <person name="Woyke T."/>
            <person name="Ryan C.M."/>
            <person name="Banfield J.F."/>
        </authorList>
    </citation>
    <scope>NUCLEOTIDE SEQUENCE [LARGE SCALE GENOMIC DNA]</scope>
</reference>
<dbReference type="AlphaFoldDB" id="A0A2M7Z5I2"/>
<protein>
    <submittedName>
        <fullName evidence="2">Uncharacterized protein</fullName>
    </submittedName>
</protein>
<organism evidence="2 3">
    <name type="scientific">Candidatus Nealsonbacteria bacterium CG_4_9_14_3_um_filter_37_13</name>
    <dbReference type="NCBI Taxonomy" id="1974695"/>
    <lineage>
        <taxon>Bacteria</taxon>
        <taxon>Candidatus Nealsoniibacteriota</taxon>
    </lineage>
</organism>
<comment type="caution">
    <text evidence="2">The sequence shown here is derived from an EMBL/GenBank/DDBJ whole genome shotgun (WGS) entry which is preliminary data.</text>
</comment>
<dbReference type="Proteomes" id="UP000231034">
    <property type="component" value="Unassembled WGS sequence"/>
</dbReference>
<sequence length="866" mass="97329">MSKFLTQKKIIIGLLLFSLFLVLIFSFKTDWLKKPVFLDTLSENLIQKLNKTSRALAQEYAPYFFPHFPQRLIYVLEEGEILIEELVELNEELNDQLKKSDCRLAISECLPKITFGGVGCTPAGVLGSPLSNLGKVEENKEEISDRIDNLSYLRELLEKEMAGGLPKELETLRPELAEELKNRLEEVFKKSGEIISIAKENKELYSKDYTKNCIASCKPGPVCGIKACAMLGTGPQRHIEIKAKLGVSLDDLDLGKIGIDTFGLALPDKLKFPQLGDIVITVPPQTLQICFPFKPITIRFDPPSFVTLPTLSFTCPKLPTFKDIEFKIPKLPKEIKIPFPKIPEIKWCPDIPEIPLMEELEKIRQELIAAAEKEVEKFKSKIDESINQINQALEGATGEIKEKLEKQKEDLLKEHEKVKKEIPEEVVTPPIEFEAEQASKEYEYKSPESKGLEIEDISLSYQCGQTAGDETVETGAGTNWYFEILRWLMEQCANLPTMSSQWGLKTKAANCYDPEKVIETIVNECDAIWQTYDPGFSPTPPPICLTLGKPCLGKEQAKERECKNLFNQEKEPIPSTCYLKILDCELCACDGTENQYTTLDSIKKVVETLENKCQGLKAQRRKEPPQPCKVLPLFTGELEPPDSETYSGSKTSCPAQKLLNLPFGFGGGIGFNCPIGLPSLPKIVLPDIIFPDIILPDFRVPPFLRVKLPSIIIEDIILPDIDLCDLNDCSNIFPSLNFKLPQLNLPSLDLSVPIPQLPGLQLRGGVDFPQINLALPQINLFNLLLPELILPEIPLPSPKINFAITGIDVSAIFDLIFTFILNALDVPDFGYCLTFKIPTTFLSIVFPDYYFSFLKFPEIPEIDFCK</sequence>
<keyword evidence="1" id="KW-0175">Coiled coil</keyword>
<dbReference type="EMBL" id="PFVR01000019">
    <property type="protein sequence ID" value="PJA84759.1"/>
    <property type="molecule type" value="Genomic_DNA"/>
</dbReference>
<gene>
    <name evidence="2" type="ORF">CO145_00635</name>
</gene>
<accession>A0A2M7Z5I2</accession>
<evidence type="ECO:0000256" key="1">
    <source>
        <dbReference type="SAM" id="Coils"/>
    </source>
</evidence>
<feature type="non-terminal residue" evidence="2">
    <location>
        <position position="866"/>
    </location>
</feature>
<feature type="coiled-coil region" evidence="1">
    <location>
        <begin position="357"/>
        <end position="421"/>
    </location>
</feature>
<evidence type="ECO:0000313" key="3">
    <source>
        <dbReference type="Proteomes" id="UP000231034"/>
    </source>
</evidence>
<name>A0A2M7Z5I2_9BACT</name>
<evidence type="ECO:0000313" key="2">
    <source>
        <dbReference type="EMBL" id="PJA84759.1"/>
    </source>
</evidence>
<proteinExistence type="predicted"/>